<reference evidence="12 13" key="1">
    <citation type="submission" date="2016-10" db="EMBL/GenBank/DDBJ databases">
        <authorList>
            <person name="de Groot N.N."/>
        </authorList>
    </citation>
    <scope>NUCLEOTIDE SEQUENCE [LARGE SCALE GENOMIC DNA]</scope>
    <source>
        <strain evidence="12 13">DSM 2698</strain>
    </source>
</reference>
<protein>
    <recommendedName>
        <fullName evidence="9">TRAP transporter small permease protein</fullName>
    </recommendedName>
</protein>
<dbReference type="EMBL" id="FMVW01000002">
    <property type="protein sequence ID" value="SCZ30226.1"/>
    <property type="molecule type" value="Genomic_DNA"/>
</dbReference>
<evidence type="ECO:0000256" key="6">
    <source>
        <dbReference type="ARBA" id="ARBA00022989"/>
    </source>
</evidence>
<dbReference type="GO" id="GO:0022857">
    <property type="term" value="F:transmembrane transporter activity"/>
    <property type="evidence" value="ECO:0007669"/>
    <property type="project" value="UniProtKB-UniRule"/>
</dbReference>
<evidence type="ECO:0000256" key="4">
    <source>
        <dbReference type="ARBA" id="ARBA00022519"/>
    </source>
</evidence>
<feature type="transmembrane region" description="Helical" evidence="9">
    <location>
        <begin position="88"/>
        <end position="111"/>
    </location>
</feature>
<keyword evidence="4 9" id="KW-0997">Cell inner membrane</keyword>
<keyword evidence="3" id="KW-1003">Cell membrane</keyword>
<keyword evidence="13" id="KW-1185">Reference proteome</keyword>
<feature type="domain" description="Tripartite ATP-independent periplasmic transporters DctQ component" evidence="11">
    <location>
        <begin position="26"/>
        <end position="159"/>
    </location>
</feature>
<comment type="function">
    <text evidence="9">Part of the tripartite ATP-independent periplasmic (TRAP) transport system.</text>
</comment>
<feature type="region of interest" description="Disordered" evidence="10">
    <location>
        <begin position="211"/>
        <end position="239"/>
    </location>
</feature>
<keyword evidence="5 9" id="KW-0812">Transmembrane</keyword>
<keyword evidence="6 9" id="KW-1133">Transmembrane helix</keyword>
<dbReference type="GO" id="GO:0005886">
    <property type="term" value="C:plasma membrane"/>
    <property type="evidence" value="ECO:0007669"/>
    <property type="project" value="UniProtKB-SubCell"/>
</dbReference>
<keyword evidence="7 9" id="KW-0472">Membrane</keyword>
<feature type="transmembrane region" description="Helical" evidence="9">
    <location>
        <begin position="46"/>
        <end position="67"/>
    </location>
</feature>
<accession>A0A1G5MYN8</accession>
<dbReference type="PANTHER" id="PTHR35011">
    <property type="entry name" value="2,3-DIKETO-L-GULONATE TRAP TRANSPORTER SMALL PERMEASE PROTEIN YIAM"/>
    <property type="match status" value="1"/>
</dbReference>
<dbReference type="RefSeq" id="WP_092810621.1">
    <property type="nucleotide sequence ID" value="NZ_FMVW01000002.1"/>
</dbReference>
<name>A0A1G5MYN8_AFIMA</name>
<comment type="subunit">
    <text evidence="9">The complex comprises the extracytoplasmic solute receptor protein and the two transmembrane proteins.</text>
</comment>
<organism evidence="12 13">
    <name type="scientific">Afifella marina DSM 2698</name>
    <dbReference type="NCBI Taxonomy" id="1120955"/>
    <lineage>
        <taxon>Bacteria</taxon>
        <taxon>Pseudomonadati</taxon>
        <taxon>Pseudomonadota</taxon>
        <taxon>Alphaproteobacteria</taxon>
        <taxon>Hyphomicrobiales</taxon>
        <taxon>Afifellaceae</taxon>
        <taxon>Afifella</taxon>
    </lineage>
</organism>
<evidence type="ECO:0000313" key="13">
    <source>
        <dbReference type="Proteomes" id="UP000199347"/>
    </source>
</evidence>
<evidence type="ECO:0000256" key="7">
    <source>
        <dbReference type="ARBA" id="ARBA00023136"/>
    </source>
</evidence>
<keyword evidence="2 9" id="KW-0813">Transport</keyword>
<dbReference type="AlphaFoldDB" id="A0A1G5MYN8"/>
<gene>
    <name evidence="12" type="ORF">SAMN03080610_01230</name>
</gene>
<dbReference type="Pfam" id="PF04290">
    <property type="entry name" value="DctQ"/>
    <property type="match status" value="1"/>
</dbReference>
<evidence type="ECO:0000256" key="5">
    <source>
        <dbReference type="ARBA" id="ARBA00022692"/>
    </source>
</evidence>
<dbReference type="PANTHER" id="PTHR35011:SF4">
    <property type="entry name" value="SLL1102 PROTEIN"/>
    <property type="match status" value="1"/>
</dbReference>
<sequence length="239" mass="27368">MEAYIRFADRVSAWFGKAFAWSILVMTFGVGYEVFVRYALGAPTSWAFDISYMMYGALFMMGGAYTLSRDGHVRGDVVYRLWRPRTQAIVELVLYFLFFFPGILALIFAGWKYASRSLRYMEVSVMSPANVPIFQFKLIIVAAGILLFQQGIAQVFRCILCIRRGAWPQHESDVEELEEQLIKEHERDILHHGGEAIDIVLPAGQTRNIFHRDRPIHRDERDDGGPVERPKGPGTKGER</sequence>
<dbReference type="STRING" id="1120955.SAMN03080610_01230"/>
<evidence type="ECO:0000256" key="1">
    <source>
        <dbReference type="ARBA" id="ARBA00004429"/>
    </source>
</evidence>
<evidence type="ECO:0000256" key="2">
    <source>
        <dbReference type="ARBA" id="ARBA00022448"/>
    </source>
</evidence>
<feature type="transmembrane region" description="Helical" evidence="9">
    <location>
        <begin position="20"/>
        <end position="40"/>
    </location>
</feature>
<evidence type="ECO:0000256" key="9">
    <source>
        <dbReference type="RuleBase" id="RU369079"/>
    </source>
</evidence>
<evidence type="ECO:0000256" key="10">
    <source>
        <dbReference type="SAM" id="MobiDB-lite"/>
    </source>
</evidence>
<evidence type="ECO:0000256" key="8">
    <source>
        <dbReference type="ARBA" id="ARBA00038436"/>
    </source>
</evidence>
<dbReference type="InterPro" id="IPR055348">
    <property type="entry name" value="DctQ"/>
</dbReference>
<evidence type="ECO:0000259" key="11">
    <source>
        <dbReference type="Pfam" id="PF04290"/>
    </source>
</evidence>
<dbReference type="Proteomes" id="UP000199347">
    <property type="component" value="Unassembled WGS sequence"/>
</dbReference>
<evidence type="ECO:0000313" key="12">
    <source>
        <dbReference type="EMBL" id="SCZ30226.1"/>
    </source>
</evidence>
<comment type="subcellular location">
    <subcellularLocation>
        <location evidence="1 9">Cell inner membrane</location>
        <topology evidence="1 9">Multi-pass membrane protein</topology>
    </subcellularLocation>
</comment>
<proteinExistence type="inferred from homology"/>
<comment type="similarity">
    <text evidence="8 9">Belongs to the TRAP transporter small permease family.</text>
</comment>
<dbReference type="OrthoDB" id="9794346at2"/>
<dbReference type="InterPro" id="IPR007387">
    <property type="entry name" value="TRAP_DctQ"/>
</dbReference>
<evidence type="ECO:0000256" key="3">
    <source>
        <dbReference type="ARBA" id="ARBA00022475"/>
    </source>
</evidence>
<feature type="transmembrane region" description="Helical" evidence="9">
    <location>
        <begin position="131"/>
        <end position="148"/>
    </location>
</feature>